<feature type="compositionally biased region" description="Acidic residues" evidence="2">
    <location>
        <begin position="324"/>
        <end position="333"/>
    </location>
</feature>
<protein>
    <submittedName>
        <fullName evidence="3">Uncharacterized protein</fullName>
    </submittedName>
</protein>
<dbReference type="Proteomes" id="UP000712600">
    <property type="component" value="Unassembled WGS sequence"/>
</dbReference>
<proteinExistence type="predicted"/>
<feature type="region of interest" description="Disordered" evidence="2">
    <location>
        <begin position="268"/>
        <end position="393"/>
    </location>
</feature>
<keyword evidence="1" id="KW-0175">Coiled coil</keyword>
<dbReference type="EMBL" id="QGKX02002183">
    <property type="protein sequence ID" value="KAF3490022.1"/>
    <property type="molecule type" value="Genomic_DNA"/>
</dbReference>
<dbReference type="AlphaFoldDB" id="A0A8S9N8B5"/>
<accession>A0A8S9N8B5</accession>
<feature type="coiled-coil region" evidence="1">
    <location>
        <begin position="74"/>
        <end position="107"/>
    </location>
</feature>
<feature type="compositionally biased region" description="Basic and acidic residues" evidence="2">
    <location>
        <begin position="334"/>
        <end position="359"/>
    </location>
</feature>
<evidence type="ECO:0000313" key="4">
    <source>
        <dbReference type="Proteomes" id="UP000712600"/>
    </source>
</evidence>
<organism evidence="3 4">
    <name type="scientific">Brassica cretica</name>
    <name type="common">Mustard</name>
    <dbReference type="NCBI Taxonomy" id="69181"/>
    <lineage>
        <taxon>Eukaryota</taxon>
        <taxon>Viridiplantae</taxon>
        <taxon>Streptophyta</taxon>
        <taxon>Embryophyta</taxon>
        <taxon>Tracheophyta</taxon>
        <taxon>Spermatophyta</taxon>
        <taxon>Magnoliopsida</taxon>
        <taxon>eudicotyledons</taxon>
        <taxon>Gunneridae</taxon>
        <taxon>Pentapetalae</taxon>
        <taxon>rosids</taxon>
        <taxon>malvids</taxon>
        <taxon>Brassicales</taxon>
        <taxon>Brassicaceae</taxon>
        <taxon>Brassiceae</taxon>
        <taxon>Brassica</taxon>
    </lineage>
</organism>
<gene>
    <name evidence="3" type="ORF">F2Q69_00052384</name>
</gene>
<evidence type="ECO:0000313" key="3">
    <source>
        <dbReference type="EMBL" id="KAF3490022.1"/>
    </source>
</evidence>
<name>A0A8S9N8B5_BRACR</name>
<comment type="caution">
    <text evidence="3">The sequence shown here is derived from an EMBL/GenBank/DDBJ whole genome shotgun (WGS) entry which is preliminary data.</text>
</comment>
<reference evidence="3" key="1">
    <citation type="submission" date="2019-12" db="EMBL/GenBank/DDBJ databases">
        <title>Genome sequencing and annotation of Brassica cretica.</title>
        <authorList>
            <person name="Studholme D.J."/>
            <person name="Sarris P."/>
        </authorList>
    </citation>
    <scope>NUCLEOTIDE SEQUENCE</scope>
    <source>
        <strain evidence="3">PFS-109/04</strain>
        <tissue evidence="3">Leaf</tissue>
    </source>
</reference>
<evidence type="ECO:0000256" key="2">
    <source>
        <dbReference type="SAM" id="MobiDB-lite"/>
    </source>
</evidence>
<sequence>MPQIGDLYFKDEYVDAAFTRARSDGSMNFLVENYDSTLKQTMIQLGSSEKLAQARLKAIERVRAEHEKIIEETVKDKEATATLEKEKAELLEERDAAVAKLIKERQRLKDSGNLEVTRERERVQAAMTDKASRCFGRVRDYFTRLDSFGKAKNLYGQASGTRKCLEMIRDCGTEIPQEMIDVFAEQEKLHMAGATEFRVDPLSDSDLTISPLVLPSRFVEDRFRAPFDPYRSNADLIGAEMASQLIASREIPGEPSEEPMVDIASAPTEHAEVPGEGTFVECPEKDNLDGSPKKDNPEIDGIVVREEGTEDAGTEGHVLVSDTSSEEGEDEEGEAGRAEKTSSPKSNEEETNSEVEKRSVSSIPSSNADLLAPNSAQVEGPIASISEDPVDPPAPTVEKYAKIARAGVEFVSKITVGAFWMFFGVKITGQDTVESRRQHQLAHQRSRAL</sequence>
<evidence type="ECO:0000256" key="1">
    <source>
        <dbReference type="SAM" id="Coils"/>
    </source>
</evidence>
<feature type="compositionally biased region" description="Basic and acidic residues" evidence="2">
    <location>
        <begin position="282"/>
        <end position="307"/>
    </location>
</feature>